<name>A2EG49_TRIV3</name>
<dbReference type="VEuPathDB" id="TrichDB:TVAG_269360"/>
<reference evidence="1" key="2">
    <citation type="journal article" date="2007" name="Science">
        <title>Draft genome sequence of the sexually transmitted pathogen Trichomonas vaginalis.</title>
        <authorList>
            <person name="Carlton J.M."/>
            <person name="Hirt R.P."/>
            <person name="Silva J.C."/>
            <person name="Delcher A.L."/>
            <person name="Schatz M."/>
            <person name="Zhao Q."/>
            <person name="Wortman J.R."/>
            <person name="Bidwell S.L."/>
            <person name="Alsmark U.C.M."/>
            <person name="Besteiro S."/>
            <person name="Sicheritz-Ponten T."/>
            <person name="Noel C.J."/>
            <person name="Dacks J.B."/>
            <person name="Foster P.G."/>
            <person name="Simillion C."/>
            <person name="Van de Peer Y."/>
            <person name="Miranda-Saavedra D."/>
            <person name="Barton G.J."/>
            <person name="Westrop G.D."/>
            <person name="Mueller S."/>
            <person name="Dessi D."/>
            <person name="Fiori P.L."/>
            <person name="Ren Q."/>
            <person name="Paulsen I."/>
            <person name="Zhang H."/>
            <person name="Bastida-Corcuera F.D."/>
            <person name="Simoes-Barbosa A."/>
            <person name="Brown M.T."/>
            <person name="Hayes R.D."/>
            <person name="Mukherjee M."/>
            <person name="Okumura C.Y."/>
            <person name="Schneider R."/>
            <person name="Smith A.J."/>
            <person name="Vanacova S."/>
            <person name="Villalvazo M."/>
            <person name="Haas B.J."/>
            <person name="Pertea M."/>
            <person name="Feldblyum T.V."/>
            <person name="Utterback T.R."/>
            <person name="Shu C.L."/>
            <person name="Osoegawa K."/>
            <person name="de Jong P.J."/>
            <person name="Hrdy I."/>
            <person name="Horvathova L."/>
            <person name="Zubacova Z."/>
            <person name="Dolezal P."/>
            <person name="Malik S.B."/>
            <person name="Logsdon J.M. Jr."/>
            <person name="Henze K."/>
            <person name="Gupta A."/>
            <person name="Wang C.C."/>
            <person name="Dunne R.L."/>
            <person name="Upcroft J.A."/>
            <person name="Upcroft P."/>
            <person name="White O."/>
            <person name="Salzberg S.L."/>
            <person name="Tang P."/>
            <person name="Chiu C.-H."/>
            <person name="Lee Y.-S."/>
            <person name="Embley T.M."/>
            <person name="Coombs G.H."/>
            <person name="Mottram J.C."/>
            <person name="Tachezy J."/>
            <person name="Fraser-Liggett C.M."/>
            <person name="Johnson P.J."/>
        </authorList>
    </citation>
    <scope>NUCLEOTIDE SEQUENCE [LARGE SCALE GENOMIC DNA]</scope>
    <source>
        <strain evidence="1">G3</strain>
    </source>
</reference>
<proteinExistence type="predicted"/>
<organism evidence="1 2">
    <name type="scientific">Trichomonas vaginalis (strain ATCC PRA-98 / G3)</name>
    <dbReference type="NCBI Taxonomy" id="412133"/>
    <lineage>
        <taxon>Eukaryota</taxon>
        <taxon>Metamonada</taxon>
        <taxon>Parabasalia</taxon>
        <taxon>Trichomonadida</taxon>
        <taxon>Trichomonadidae</taxon>
        <taxon>Trichomonas</taxon>
    </lineage>
</organism>
<dbReference type="EMBL" id="DS113379">
    <property type="protein sequence ID" value="EAY08410.1"/>
    <property type="molecule type" value="Genomic_DNA"/>
</dbReference>
<dbReference type="InParanoid" id="A2EG49"/>
<keyword evidence="2" id="KW-1185">Reference proteome</keyword>
<evidence type="ECO:0000313" key="2">
    <source>
        <dbReference type="Proteomes" id="UP000001542"/>
    </source>
</evidence>
<dbReference type="AlphaFoldDB" id="A2EG49"/>
<accession>A2EG49</accession>
<sequence length="762" mass="88615">MDGNKSHNTFYFETSYIETTNLNYYHGCFLFVIGSNATVLSKNISYTHRIMILTGEDKRKIITNYMNSIDNKAKSLLLPKSNSTPDKSYIKDNQFTISTIIQKSQSDNFNLNNCNLKKPYPASPLDITKCVNNCKTTDIPVFRKLKSDLEKKIEKLQEDIIWQTRMITLHLYYSSDCKSECIQPPDMMNTRLFNPITLRSYVGITNLAQASSTLISFLIRNPIILEQVVLSRNDDQEFLHLAFSAIPSIFGFFSSHEMVELAYSFYVHVTEMPNTLIVTRLLMPFFNSGLSVQFISTIMHKFFQLYTPDSQIIDGEAFKIIVPEYAATLIRYCIEWLHLLSNEIVYILQLLIERGWSDTALLELFFDRFVFPHMRTWARKIISKDKWELIEEILSYVKNCDPEIRRFKDSILATTGMFMAPYFNCGGDHQPFRHFVCVNDIVMLGIALHDINLMPKTISINDFVDISEKKKFAWFWTDIYLKKQTSLVCKLFSKDDELGQEFDNLIDLRFDLSQLSNWDEILDRHILSTMDLMTNRVVIAIPQKELMTVHSIYFKYESLFRSRTLKQLFILSAIRSMITHVPSRYIRKVIEIGHLWIPFMSRAHTFLRLPNFDTLVSHFRPSSQLSLLTAMRCFRMIDFVPINVQFYLIVRALKHIEHVATNEFTGDLLYCLLFERMESEAFLASFIILSAFAMKNDFFAGLVSSDVMELWMKCDTVILNCLAFDPEFMDQVIEISQELTSLACPSPSIKKAESAPLLSLYY</sequence>
<gene>
    <name evidence="1" type="ORF">TVAG_269360</name>
</gene>
<protein>
    <submittedName>
        <fullName evidence="1">Uncharacterized protein</fullName>
    </submittedName>
</protein>
<dbReference type="RefSeq" id="XP_001320633.1">
    <property type="nucleotide sequence ID" value="XM_001320598.1"/>
</dbReference>
<dbReference type="KEGG" id="tva:4766309"/>
<dbReference type="VEuPathDB" id="TrichDB:TVAGG3_0841680"/>
<dbReference type="Proteomes" id="UP000001542">
    <property type="component" value="Unassembled WGS sequence"/>
</dbReference>
<reference evidence="1" key="1">
    <citation type="submission" date="2006-10" db="EMBL/GenBank/DDBJ databases">
        <authorList>
            <person name="Amadeo P."/>
            <person name="Zhao Q."/>
            <person name="Wortman J."/>
            <person name="Fraser-Liggett C."/>
            <person name="Carlton J."/>
        </authorList>
    </citation>
    <scope>NUCLEOTIDE SEQUENCE</scope>
    <source>
        <strain evidence="1">G3</strain>
    </source>
</reference>
<evidence type="ECO:0000313" key="1">
    <source>
        <dbReference type="EMBL" id="EAY08410.1"/>
    </source>
</evidence>